<organism evidence="9 10">
    <name type="scientific">Mytilus edulis</name>
    <name type="common">Blue mussel</name>
    <dbReference type="NCBI Taxonomy" id="6550"/>
    <lineage>
        <taxon>Eukaryota</taxon>
        <taxon>Metazoa</taxon>
        <taxon>Spiralia</taxon>
        <taxon>Lophotrochozoa</taxon>
        <taxon>Mollusca</taxon>
        <taxon>Bivalvia</taxon>
        <taxon>Autobranchia</taxon>
        <taxon>Pteriomorphia</taxon>
        <taxon>Mytilida</taxon>
        <taxon>Mytiloidea</taxon>
        <taxon>Mytilidae</taxon>
        <taxon>Mytilinae</taxon>
        <taxon>Mytilus</taxon>
    </lineage>
</organism>
<accession>A0A8S3R3M0</accession>
<evidence type="ECO:0000259" key="8">
    <source>
        <dbReference type="Pfam" id="PF03299"/>
    </source>
</evidence>
<evidence type="ECO:0000256" key="6">
    <source>
        <dbReference type="ARBA" id="ARBA00023242"/>
    </source>
</evidence>
<name>A0A8S3R3M0_MYTED</name>
<dbReference type="GO" id="GO:0016787">
    <property type="term" value="F:hydrolase activity"/>
    <property type="evidence" value="ECO:0007669"/>
    <property type="project" value="UniProtKB-KW"/>
</dbReference>
<feature type="compositionally biased region" description="Basic and acidic residues" evidence="7">
    <location>
        <begin position="300"/>
        <end position="325"/>
    </location>
</feature>
<feature type="compositionally biased region" description="Basic and acidic residues" evidence="7">
    <location>
        <begin position="141"/>
        <end position="216"/>
    </location>
</feature>
<dbReference type="InterPro" id="IPR004979">
    <property type="entry name" value="TF_AP2"/>
</dbReference>
<feature type="compositionally biased region" description="Basic and acidic residues" evidence="7">
    <location>
        <begin position="12"/>
        <end position="25"/>
    </location>
</feature>
<evidence type="ECO:0000256" key="3">
    <source>
        <dbReference type="ARBA" id="ARBA00023015"/>
    </source>
</evidence>
<dbReference type="Pfam" id="PF03299">
    <property type="entry name" value="TF_AP-2"/>
    <property type="match status" value="1"/>
</dbReference>
<dbReference type="PANTHER" id="PTHR10812:SF17">
    <property type="entry name" value="TRANSCRIPTION FACTOR AP-2, ISOFORM D"/>
    <property type="match status" value="1"/>
</dbReference>
<comment type="similarity">
    <text evidence="2">Belongs to the AP-2 family.</text>
</comment>
<feature type="region of interest" description="Disordered" evidence="7">
    <location>
        <begin position="1"/>
        <end position="26"/>
    </location>
</feature>
<keyword evidence="5" id="KW-0804">Transcription</keyword>
<reference evidence="9" key="1">
    <citation type="submission" date="2021-03" db="EMBL/GenBank/DDBJ databases">
        <authorList>
            <person name="Bekaert M."/>
        </authorList>
    </citation>
    <scope>NUCLEOTIDE SEQUENCE</scope>
</reference>
<feature type="region of interest" description="Disordered" evidence="7">
    <location>
        <begin position="60"/>
        <end position="329"/>
    </location>
</feature>
<dbReference type="AlphaFoldDB" id="A0A8S3R3M0"/>
<keyword evidence="3" id="KW-0805">Transcription regulation</keyword>
<dbReference type="PRINTS" id="PR01748">
    <property type="entry name" value="AP2TNSCPFCT"/>
</dbReference>
<feature type="compositionally biased region" description="Basic and acidic residues" evidence="7">
    <location>
        <begin position="361"/>
        <end position="371"/>
    </location>
</feature>
<dbReference type="GO" id="GO:0003724">
    <property type="term" value="F:RNA helicase activity"/>
    <property type="evidence" value="ECO:0007669"/>
    <property type="project" value="UniProtKB-EC"/>
</dbReference>
<dbReference type="PANTHER" id="PTHR10812">
    <property type="entry name" value="TRANSCRIPTION FACTOR AP-2"/>
    <property type="match status" value="1"/>
</dbReference>
<dbReference type="GO" id="GO:0000977">
    <property type="term" value="F:RNA polymerase II transcription regulatory region sequence-specific DNA binding"/>
    <property type="evidence" value="ECO:0007669"/>
    <property type="project" value="TreeGrafter"/>
</dbReference>
<keyword evidence="4" id="KW-0238">DNA-binding</keyword>
<dbReference type="GO" id="GO:0042127">
    <property type="term" value="P:regulation of cell population proliferation"/>
    <property type="evidence" value="ECO:0007669"/>
    <property type="project" value="TreeGrafter"/>
</dbReference>
<evidence type="ECO:0000313" key="10">
    <source>
        <dbReference type="Proteomes" id="UP000683360"/>
    </source>
</evidence>
<evidence type="ECO:0000256" key="5">
    <source>
        <dbReference type="ARBA" id="ARBA00023163"/>
    </source>
</evidence>
<feature type="compositionally biased region" description="Basic and acidic residues" evidence="7">
    <location>
        <begin position="256"/>
        <end position="285"/>
    </location>
</feature>
<feature type="domain" description="Transcription factor AP-2 C-terminal" evidence="8">
    <location>
        <begin position="753"/>
        <end position="949"/>
    </location>
</feature>
<keyword evidence="10" id="KW-1185">Reference proteome</keyword>
<protein>
    <submittedName>
        <fullName evidence="9">DHX38</fullName>
        <ecNumber evidence="9">3.6.4.13</ecNumber>
    </submittedName>
</protein>
<dbReference type="EMBL" id="CAJPWZ010000931">
    <property type="protein sequence ID" value="CAG2203781.1"/>
    <property type="molecule type" value="Genomic_DNA"/>
</dbReference>
<comment type="subcellular location">
    <subcellularLocation>
        <location evidence="1">Nucleus</location>
    </subcellularLocation>
</comment>
<dbReference type="GO" id="GO:0000981">
    <property type="term" value="F:DNA-binding transcription factor activity, RNA polymerase II-specific"/>
    <property type="evidence" value="ECO:0007669"/>
    <property type="project" value="TreeGrafter"/>
</dbReference>
<feature type="region of interest" description="Disordered" evidence="7">
    <location>
        <begin position="346"/>
        <end position="384"/>
    </location>
</feature>
<gene>
    <name evidence="9" type="ORF">MEDL_18321</name>
</gene>
<dbReference type="InterPro" id="IPR013854">
    <property type="entry name" value="TF_AP2_C"/>
</dbReference>
<feature type="compositionally biased region" description="Basic residues" evidence="7">
    <location>
        <begin position="372"/>
        <end position="384"/>
    </location>
</feature>
<dbReference type="Proteomes" id="UP000683360">
    <property type="component" value="Unassembled WGS sequence"/>
</dbReference>
<feature type="compositionally biased region" description="Basic and acidic residues" evidence="7">
    <location>
        <begin position="60"/>
        <end position="72"/>
    </location>
</feature>
<feature type="compositionally biased region" description="Acidic residues" evidence="7">
    <location>
        <begin position="1"/>
        <end position="11"/>
    </location>
</feature>
<evidence type="ECO:0000256" key="4">
    <source>
        <dbReference type="ARBA" id="ARBA00023125"/>
    </source>
</evidence>
<comment type="caution">
    <text evidence="9">The sequence shown here is derived from an EMBL/GenBank/DDBJ whole genome shotgun (WGS) entry which is preliminary data.</text>
</comment>
<evidence type="ECO:0000256" key="1">
    <source>
        <dbReference type="ARBA" id="ARBA00004123"/>
    </source>
</evidence>
<dbReference type="GO" id="GO:0005634">
    <property type="term" value="C:nucleus"/>
    <property type="evidence" value="ECO:0007669"/>
    <property type="project" value="UniProtKB-SubCell"/>
</dbReference>
<sequence>MTSFVDPDDDPELHRLEGSSGKEKGGLVIMKKKSEHGDFQFKKPSLPKVSLLGLDKLAAEKRKLDIKSENTTKRSKVTSYTDSKDESDSSDSSSDEEDNKLSKHKSRKERNYRPPRIETPSHPGGVSKEAKERQHKRHKEKERGVYMSSKEREKKEKNRKDKDRRKNRDRDENRHRRDRDYDKRDRRDSERRHSSERSSRRGSSHREWSETPRFKDSPATPNIHVKDTPSRSNWEDDEDITPLKRSTWDVPTPSPSRRDDDSERSYRSSRDWKSDRRRDKKRSDETPLPTPTYKYNTWASDKKKIQYTPRDTDENGKHEPFKSEEDRLEWEDEQKRLDREWYGLDEGYDDEHNPFSGTSDEYTKRKEEEMKKKKKNRMSAKQRQIHKDNEMWETNRMLRSGVVTKTDYDEDFEEENEARVHLLVHNLVPPFLDGRIVFTKQPEPVVPVKDPTSDMAIVSKKGCAVVRTHREQKERKKAQQKHWELAGTKIGEIMGVKKEDDKEEVTESGDYDYKKDQKFADIMKDSEAISDFSKKKSLMEQRQYLPIFAVRNEMNTEQGNMYNGGDYQGQNQNRSDEGLEQLVTSIAANGVPPPRYLHAGASEFSLPYFPPPSNLHQPGLEFHPSFNPDVYPPIGGFHPGFPPVHNGLRYKEEPLHHHMQGLAVPAEAPRMEHGEIHRPAAIMPVYQGYPDQTTQFIQHQHNQEVMPIDVCQDGSDDGCSDDVNIGILHKSIRPVDNRRDVLVAGIASPADVFCAVPGRLSLLSSTSKYKVTVAEIQRRLSPPECLNASLLGGVLRRAKSKDGGRTLRCKLDQIGLSLQAGRRKAANVTLMTSLVEGEAVRLARDYGFLCETEFPSHQVAEYNVRQYNRNDPQEIIARKNMVLATKQILKEFMDLLNQDRSPLGNTRPQPILEPGIQKHLTHFSLITHGFGSPAIVASLTAVNSYLNEMLKMMDKGLSQSGDNDKK</sequence>
<dbReference type="OrthoDB" id="6252992at2759"/>
<dbReference type="EC" id="3.6.4.13" evidence="9"/>
<proteinExistence type="inferred from homology"/>
<evidence type="ECO:0000313" key="9">
    <source>
        <dbReference type="EMBL" id="CAG2203781.1"/>
    </source>
</evidence>
<keyword evidence="9" id="KW-0378">Hydrolase</keyword>
<evidence type="ECO:0000256" key="7">
    <source>
        <dbReference type="SAM" id="MobiDB-lite"/>
    </source>
</evidence>
<keyword evidence="6" id="KW-0539">Nucleus</keyword>
<evidence type="ECO:0000256" key="2">
    <source>
        <dbReference type="ARBA" id="ARBA00007770"/>
    </source>
</evidence>